<organism evidence="2">
    <name type="scientific">Ixodes ricinus</name>
    <name type="common">Common tick</name>
    <name type="synonym">Acarus ricinus</name>
    <dbReference type="NCBI Taxonomy" id="34613"/>
    <lineage>
        <taxon>Eukaryota</taxon>
        <taxon>Metazoa</taxon>
        <taxon>Ecdysozoa</taxon>
        <taxon>Arthropoda</taxon>
        <taxon>Chelicerata</taxon>
        <taxon>Arachnida</taxon>
        <taxon>Acari</taxon>
        <taxon>Parasitiformes</taxon>
        <taxon>Ixodida</taxon>
        <taxon>Ixodoidea</taxon>
        <taxon>Ixodidae</taxon>
        <taxon>Ixodinae</taxon>
        <taxon>Ixodes</taxon>
    </lineage>
</organism>
<protein>
    <submittedName>
        <fullName evidence="2">Uncharacterized protein</fullName>
    </submittedName>
</protein>
<accession>A0A6B0V069</accession>
<dbReference type="AlphaFoldDB" id="A0A6B0V069"/>
<keyword evidence="1" id="KW-0812">Transmembrane</keyword>
<sequence length="171" mass="18219">MRLSVPLVVVLLDEPAPAQLAAVRVLGADRQQAAEEAILCGRSFLEASVVGRQVLLQVVLAREGPPAHLALERALARVQPHVAVELGPVVARVGAEVARELAQLPAFRGVVVVMVVVVGEATATGAAVHAAARRHAGQHQPLGNPHRHCIFFFLLVFFFLLTKICNEVALC</sequence>
<evidence type="ECO:0000313" key="2">
    <source>
        <dbReference type="EMBL" id="MXU94828.1"/>
    </source>
</evidence>
<name>A0A6B0V069_IXORI</name>
<proteinExistence type="predicted"/>
<evidence type="ECO:0000256" key="1">
    <source>
        <dbReference type="SAM" id="Phobius"/>
    </source>
</evidence>
<dbReference type="EMBL" id="GIFC01012745">
    <property type="protein sequence ID" value="MXU94828.1"/>
    <property type="molecule type" value="Transcribed_RNA"/>
</dbReference>
<keyword evidence="1" id="KW-0472">Membrane</keyword>
<feature type="transmembrane region" description="Helical" evidence="1">
    <location>
        <begin position="106"/>
        <end position="128"/>
    </location>
</feature>
<keyword evidence="1" id="KW-1133">Transmembrane helix</keyword>
<feature type="transmembrane region" description="Helical" evidence="1">
    <location>
        <begin position="149"/>
        <end position="170"/>
    </location>
</feature>
<reference evidence="2" key="1">
    <citation type="submission" date="2019-12" db="EMBL/GenBank/DDBJ databases">
        <title>An insight into the sialome of adult female Ixodes ricinus ticks feeding for 6 days.</title>
        <authorList>
            <person name="Perner J."/>
            <person name="Ribeiro J.M.C."/>
        </authorList>
    </citation>
    <scope>NUCLEOTIDE SEQUENCE</scope>
    <source>
        <strain evidence="2">Semi-engorged</strain>
        <tissue evidence="2">Salivary glands</tissue>
    </source>
</reference>